<dbReference type="EMBL" id="BQNB010020320">
    <property type="protein sequence ID" value="GJT94698.1"/>
    <property type="molecule type" value="Genomic_DNA"/>
</dbReference>
<protein>
    <submittedName>
        <fullName evidence="1">Uncharacterized protein</fullName>
    </submittedName>
</protein>
<evidence type="ECO:0000313" key="2">
    <source>
        <dbReference type="Proteomes" id="UP001151760"/>
    </source>
</evidence>
<organism evidence="1 2">
    <name type="scientific">Tanacetum coccineum</name>
    <dbReference type="NCBI Taxonomy" id="301880"/>
    <lineage>
        <taxon>Eukaryota</taxon>
        <taxon>Viridiplantae</taxon>
        <taxon>Streptophyta</taxon>
        <taxon>Embryophyta</taxon>
        <taxon>Tracheophyta</taxon>
        <taxon>Spermatophyta</taxon>
        <taxon>Magnoliopsida</taxon>
        <taxon>eudicotyledons</taxon>
        <taxon>Gunneridae</taxon>
        <taxon>Pentapetalae</taxon>
        <taxon>asterids</taxon>
        <taxon>campanulids</taxon>
        <taxon>Asterales</taxon>
        <taxon>Asteraceae</taxon>
        <taxon>Asteroideae</taxon>
        <taxon>Anthemideae</taxon>
        <taxon>Anthemidinae</taxon>
        <taxon>Tanacetum</taxon>
    </lineage>
</organism>
<evidence type="ECO:0000313" key="1">
    <source>
        <dbReference type="EMBL" id="GJT94698.1"/>
    </source>
</evidence>
<name>A0ABQ5I3J6_9ASTR</name>
<proteinExistence type="predicted"/>
<comment type="caution">
    <text evidence="1">The sequence shown here is derived from an EMBL/GenBank/DDBJ whole genome shotgun (WGS) entry which is preliminary data.</text>
</comment>
<gene>
    <name evidence="1" type="ORF">Tco_1090216</name>
</gene>
<reference evidence="1" key="1">
    <citation type="journal article" date="2022" name="Int. J. Mol. Sci.">
        <title>Draft Genome of Tanacetum Coccineum: Genomic Comparison of Closely Related Tanacetum-Family Plants.</title>
        <authorList>
            <person name="Yamashiro T."/>
            <person name="Shiraishi A."/>
            <person name="Nakayama K."/>
            <person name="Satake H."/>
        </authorList>
    </citation>
    <scope>NUCLEOTIDE SEQUENCE</scope>
</reference>
<accession>A0ABQ5I3J6</accession>
<keyword evidence="2" id="KW-1185">Reference proteome</keyword>
<reference evidence="1" key="2">
    <citation type="submission" date="2022-01" db="EMBL/GenBank/DDBJ databases">
        <authorList>
            <person name="Yamashiro T."/>
            <person name="Shiraishi A."/>
            <person name="Satake H."/>
            <person name="Nakayama K."/>
        </authorList>
    </citation>
    <scope>NUCLEOTIDE SEQUENCE</scope>
</reference>
<sequence>MVFHKMDTEEVSDRFVVPCFVNGLEAYDGEINLGVEENMISNEYAVKLCLEHEIKRGNKIKELRLNLAVIFSRLFIRFPFDKAITDFEAGTITIYPNIDPFLEYIEEEEEKSMDDWDQLLDFNLDDIPLLGWRRTSIVYIGTSSSSGRHLTKEEAAKEALATELAKMEEVLLLQVHHDFLLWEGCNNEAKSRYNTKLANLLPRHVYSPCVINWDVLNGKGCDEEIDDMLRIKLCEAESNEEIFTFVAWIRAFNIKEPISAELWHEFYSKLMKFDEVCADDELTTRRYQFRLGGCAHNLTLLEFARRLGLYHADELEEDGFDVYFQGGLRSDDHFNSKGVLNIPGDPHNGLYKSWFYPLTPESIDARIFCMMLGLYGDTPRSYIEDGGAYNLPGYAQPQYDQYYQQYPSQPLQYPP</sequence>
<dbReference type="Proteomes" id="UP001151760">
    <property type="component" value="Unassembled WGS sequence"/>
</dbReference>